<gene>
    <name evidence="1" type="ORF">FB475_0179</name>
</gene>
<dbReference type="EMBL" id="VFMM01000001">
    <property type="protein sequence ID" value="TQJ16093.1"/>
    <property type="molecule type" value="Genomic_DNA"/>
</dbReference>
<dbReference type="Proteomes" id="UP000316298">
    <property type="component" value="Unassembled WGS sequence"/>
</dbReference>
<proteinExistence type="predicted"/>
<dbReference type="SUPFAM" id="SSF55961">
    <property type="entry name" value="Bet v1-like"/>
    <property type="match status" value="1"/>
</dbReference>
<dbReference type="CDD" id="cd07812">
    <property type="entry name" value="SRPBCC"/>
    <property type="match status" value="1"/>
</dbReference>
<name>A0A542EL69_9ACTN</name>
<sequence length="145" mass="16303">MSQNECLIEASAEDVFAILTDGWSYAAWVVGASRIRDVDPHWPEPGSRIHHSVGAWPLLLNDTTSSLEYEPARRLRLRLRVWPAGHGEVEFTATDTPTGCRLVMTEQAVSGPISLLPKPLADLMLHPRNDEALRRIKLIAERRRT</sequence>
<protein>
    <submittedName>
        <fullName evidence="1">Polyketide cyclase/dehydrase/lipid transport protein</fullName>
    </submittedName>
</protein>
<dbReference type="OrthoDB" id="4483486at2"/>
<dbReference type="AlphaFoldDB" id="A0A542EL69"/>
<dbReference type="Pfam" id="PF10604">
    <property type="entry name" value="Polyketide_cyc2"/>
    <property type="match status" value="1"/>
</dbReference>
<organism evidence="1 2">
    <name type="scientific">Kribbella jejuensis</name>
    <dbReference type="NCBI Taxonomy" id="236068"/>
    <lineage>
        <taxon>Bacteria</taxon>
        <taxon>Bacillati</taxon>
        <taxon>Actinomycetota</taxon>
        <taxon>Actinomycetes</taxon>
        <taxon>Propionibacteriales</taxon>
        <taxon>Kribbellaceae</taxon>
        <taxon>Kribbella</taxon>
    </lineage>
</organism>
<accession>A0A542EL69</accession>
<dbReference type="Gene3D" id="3.30.530.20">
    <property type="match status" value="1"/>
</dbReference>
<evidence type="ECO:0000313" key="1">
    <source>
        <dbReference type="EMBL" id="TQJ16093.1"/>
    </source>
</evidence>
<keyword evidence="2" id="KW-1185">Reference proteome</keyword>
<dbReference type="InterPro" id="IPR019587">
    <property type="entry name" value="Polyketide_cyclase/dehydratase"/>
</dbReference>
<comment type="caution">
    <text evidence="1">The sequence shown here is derived from an EMBL/GenBank/DDBJ whole genome shotgun (WGS) entry which is preliminary data.</text>
</comment>
<dbReference type="RefSeq" id="WP_141851574.1">
    <property type="nucleotide sequence ID" value="NZ_BAAAKA010000008.1"/>
</dbReference>
<dbReference type="InterPro" id="IPR023393">
    <property type="entry name" value="START-like_dom_sf"/>
</dbReference>
<reference evidence="1 2" key="1">
    <citation type="submission" date="2019-06" db="EMBL/GenBank/DDBJ databases">
        <title>Sequencing the genomes of 1000 actinobacteria strains.</title>
        <authorList>
            <person name="Klenk H.-P."/>
        </authorList>
    </citation>
    <scope>NUCLEOTIDE SEQUENCE [LARGE SCALE GENOMIC DNA]</scope>
    <source>
        <strain evidence="1 2">DSM 17305</strain>
    </source>
</reference>
<evidence type="ECO:0000313" key="2">
    <source>
        <dbReference type="Proteomes" id="UP000316298"/>
    </source>
</evidence>